<gene>
    <name evidence="2" type="ORF">Cantr_06670</name>
</gene>
<dbReference type="EMBL" id="QLNQ01000028">
    <property type="protein sequence ID" value="RCK57568.1"/>
    <property type="molecule type" value="Genomic_DNA"/>
</dbReference>
<comment type="similarity">
    <text evidence="1">Belongs to the MAD2 family.</text>
</comment>
<dbReference type="Proteomes" id="UP000253472">
    <property type="component" value="Unassembled WGS sequence"/>
</dbReference>
<accession>A0A367XVC5</accession>
<reference evidence="2 3" key="1">
    <citation type="submission" date="2018-06" db="EMBL/GenBank/DDBJ databases">
        <title>Whole genome sequencing of Candida tropicalis (genome annotated by CSBL at Korea University).</title>
        <authorList>
            <person name="Ahn J."/>
        </authorList>
    </citation>
    <scope>NUCLEOTIDE SEQUENCE [LARGE SCALE GENOMIC DNA]</scope>
    <source>
        <strain evidence="2 3">ATCC 20962</strain>
    </source>
</reference>
<sequence>MALPLTTKNFLLTFKEFLAVWLNQILYYNHIYDPLVFDKVTAFDLVVYKNRHPNLDQYIDQLFVGVINELIIHREKAKTSEAFNGLHNINCLIYNVQTNTVVSRHTINFHQFIVNLQETVFDLSLSSVDTSSKINIEHINWNEINTQYSTALFHHTQHLKKLDPQKTDPDAYFFKVTVDVDKLLYINNRGGNWVRLNRGDDGPSHSDFTAIGQVDLDILNFSCYTETYR</sequence>
<dbReference type="PANTHER" id="PTHR11842:SF10">
    <property type="entry name" value="MITOTIC SPINDLE ASSEMBLY CHECKPOINT PROTEIN MAD2B"/>
    <property type="match status" value="1"/>
</dbReference>
<dbReference type="OrthoDB" id="21254at2759"/>
<dbReference type="InterPro" id="IPR045091">
    <property type="entry name" value="Mad2-like"/>
</dbReference>
<dbReference type="Gene3D" id="3.30.900.10">
    <property type="entry name" value="HORMA domain"/>
    <property type="match status" value="1"/>
</dbReference>
<name>A0A367XVC5_9ASCO</name>
<evidence type="ECO:0000256" key="1">
    <source>
        <dbReference type="ARBA" id="ARBA00010348"/>
    </source>
</evidence>
<organism evidence="2 3">
    <name type="scientific">Candida viswanathii</name>
    <dbReference type="NCBI Taxonomy" id="5486"/>
    <lineage>
        <taxon>Eukaryota</taxon>
        <taxon>Fungi</taxon>
        <taxon>Dikarya</taxon>
        <taxon>Ascomycota</taxon>
        <taxon>Saccharomycotina</taxon>
        <taxon>Pichiomycetes</taxon>
        <taxon>Debaryomycetaceae</taxon>
        <taxon>Candida/Lodderomyces clade</taxon>
        <taxon>Candida</taxon>
    </lineage>
</organism>
<evidence type="ECO:0000313" key="2">
    <source>
        <dbReference type="EMBL" id="RCK57568.1"/>
    </source>
</evidence>
<dbReference type="SUPFAM" id="SSF56019">
    <property type="entry name" value="The spindle assembly checkpoint protein mad2"/>
    <property type="match status" value="1"/>
</dbReference>
<keyword evidence="3" id="KW-1185">Reference proteome</keyword>
<dbReference type="PANTHER" id="PTHR11842">
    <property type="entry name" value="MITOTIC SPINDLE ASSEMBLY CHECKPOINT PROTEIN MAD2"/>
    <property type="match status" value="1"/>
</dbReference>
<comment type="caution">
    <text evidence="2">The sequence shown here is derived from an EMBL/GenBank/DDBJ whole genome shotgun (WGS) entry which is preliminary data.</text>
</comment>
<evidence type="ECO:0000313" key="3">
    <source>
        <dbReference type="Proteomes" id="UP000253472"/>
    </source>
</evidence>
<evidence type="ECO:0008006" key="4">
    <source>
        <dbReference type="Google" id="ProtNLM"/>
    </source>
</evidence>
<dbReference type="STRING" id="5486.A0A367XVC5"/>
<protein>
    <recommendedName>
        <fullName evidence="4">HORMA domain-containing protein</fullName>
    </recommendedName>
</protein>
<dbReference type="InterPro" id="IPR036570">
    <property type="entry name" value="HORMA_dom_sf"/>
</dbReference>
<dbReference type="AlphaFoldDB" id="A0A367XVC5"/>
<proteinExistence type="inferred from homology"/>
<dbReference type="GO" id="GO:0016035">
    <property type="term" value="C:zeta DNA polymerase complex"/>
    <property type="evidence" value="ECO:0007669"/>
    <property type="project" value="TreeGrafter"/>
</dbReference>